<evidence type="ECO:0000259" key="1">
    <source>
        <dbReference type="Pfam" id="PF13701"/>
    </source>
</evidence>
<proteinExistence type="predicted"/>
<sequence>MDILNSYALESNNKIKINFNGGYLSSNAGLLLIKEFAAKIGFVKLVKKLFRTNDTALLRFHMDADNLMQLIYQHLWLHSQLCPVFGIVWMKIPLFSLTKLMQK</sequence>
<feature type="domain" description="Transposase DDE" evidence="1">
    <location>
        <begin position="10"/>
        <end position="74"/>
    </location>
</feature>
<name>A0A0E2H759_9FIRM</name>
<reference evidence="2 3" key="1">
    <citation type="submission" date="2013-01" db="EMBL/GenBank/DDBJ databases">
        <title>The Genome Sequence of Clostridium clostridioforme 90A8.</title>
        <authorList>
            <consortium name="The Broad Institute Genome Sequencing Platform"/>
            <person name="Earl A."/>
            <person name="Ward D."/>
            <person name="Feldgarden M."/>
            <person name="Gevers D."/>
            <person name="Courvalin P."/>
            <person name="Lambert T."/>
            <person name="Walker B."/>
            <person name="Young S.K."/>
            <person name="Zeng Q."/>
            <person name="Gargeya S."/>
            <person name="Fitzgerald M."/>
            <person name="Haas B."/>
            <person name="Abouelleil A."/>
            <person name="Alvarado L."/>
            <person name="Arachchi H.M."/>
            <person name="Berlin A.M."/>
            <person name="Chapman S.B."/>
            <person name="Dewar J."/>
            <person name="Goldberg J."/>
            <person name="Griggs A."/>
            <person name="Gujja S."/>
            <person name="Hansen M."/>
            <person name="Howarth C."/>
            <person name="Imamovic A."/>
            <person name="Larimer J."/>
            <person name="McCowan C."/>
            <person name="Murphy C."/>
            <person name="Neiman D."/>
            <person name="Pearson M."/>
            <person name="Priest M."/>
            <person name="Roberts A."/>
            <person name="Saif S."/>
            <person name="Shea T."/>
            <person name="Sisk P."/>
            <person name="Sykes S."/>
            <person name="Wortman J."/>
            <person name="Nusbaum C."/>
            <person name="Birren B."/>
        </authorList>
    </citation>
    <scope>NUCLEOTIDE SEQUENCE [LARGE SCALE GENOMIC DNA]</scope>
    <source>
        <strain evidence="2 3">90A8</strain>
    </source>
</reference>
<dbReference type="HOGENOM" id="CLU_028186_4_1_9"/>
<comment type="caution">
    <text evidence="2">The sequence shown here is derived from an EMBL/GenBank/DDBJ whole genome shotgun (WGS) entry which is preliminary data.</text>
</comment>
<accession>A0A0E2H759</accession>
<dbReference type="Pfam" id="PF13701">
    <property type="entry name" value="DDE_Tnp_1_4"/>
    <property type="match status" value="1"/>
</dbReference>
<dbReference type="InterPro" id="IPR025668">
    <property type="entry name" value="Tnp_DDE_dom"/>
</dbReference>
<organism evidence="2 3">
    <name type="scientific">[Clostridium] clostridioforme 90A8</name>
    <dbReference type="NCBI Taxonomy" id="999408"/>
    <lineage>
        <taxon>Bacteria</taxon>
        <taxon>Bacillati</taxon>
        <taxon>Bacillota</taxon>
        <taxon>Clostridia</taxon>
        <taxon>Lachnospirales</taxon>
        <taxon>Lachnospiraceae</taxon>
        <taxon>Enterocloster</taxon>
    </lineage>
</organism>
<dbReference type="Proteomes" id="UP000013085">
    <property type="component" value="Unassembled WGS sequence"/>
</dbReference>
<gene>
    <name evidence="2" type="ORF">HMPREF1090_03937</name>
</gene>
<dbReference type="EMBL" id="AGYR01000042">
    <property type="protein sequence ID" value="ENZ11582.1"/>
    <property type="molecule type" value="Genomic_DNA"/>
</dbReference>
<evidence type="ECO:0000313" key="2">
    <source>
        <dbReference type="EMBL" id="ENZ11582.1"/>
    </source>
</evidence>
<dbReference type="PATRIC" id="fig|999408.3.peg.4206"/>
<dbReference type="AlphaFoldDB" id="A0A0E2H759"/>
<evidence type="ECO:0000313" key="3">
    <source>
        <dbReference type="Proteomes" id="UP000013085"/>
    </source>
</evidence>
<protein>
    <recommendedName>
        <fullName evidence="1">Transposase DDE domain-containing protein</fullName>
    </recommendedName>
</protein>